<dbReference type="Pfam" id="PF18928">
    <property type="entry name" value="DUF5677"/>
    <property type="match status" value="1"/>
</dbReference>
<dbReference type="RefSeq" id="WP_221198346.1">
    <property type="nucleotide sequence ID" value="NZ_BAWO01000029.1"/>
</dbReference>
<reference evidence="1 2" key="1">
    <citation type="submission" date="2014-04" db="EMBL/GenBank/DDBJ databases">
        <title>Whole genome shotgun sequence of Geobacillus caldoxylosilyticus NBRC 107762.</title>
        <authorList>
            <person name="Hosoyama A."/>
            <person name="Hosoyama Y."/>
            <person name="Katano-Makiyama Y."/>
            <person name="Tsuchikane K."/>
            <person name="Ohji S."/>
            <person name="Ichikawa N."/>
            <person name="Yamazoe A."/>
            <person name="Fujita N."/>
        </authorList>
    </citation>
    <scope>NUCLEOTIDE SEQUENCE [LARGE SCALE GENOMIC DNA]</scope>
    <source>
        <strain evidence="1 2">NBRC 107762</strain>
    </source>
</reference>
<sequence>MEKMNKEEKIQYANFLIEEITSKFLQKGSPYVIMEGYEYLREVITLYAKQSNLFESILILLENSHAEEAYILVRSMLNNAMLIDYLCNDNKNKLRYKNYMVQPLKSELAFLYDIERAIERGWVKNEYEGLKEKIKERENILRQEGFVHKGEIDTRLLSIKGMALSDKLLFAYYMAFYREASKYEHSDFSSLDIYRTPIDSDIPNTHAFILDLSRTDTELEEKVLNLSISIYSLTFIKLLQYFTKNHEHLIPEENKPYLAQLAIIIWNKTRENNFPFYTKFTEQEGETDG</sequence>
<name>A0A023DF34_9BACL</name>
<proteinExistence type="predicted"/>
<evidence type="ECO:0000313" key="1">
    <source>
        <dbReference type="EMBL" id="GAJ39843.1"/>
    </source>
</evidence>
<dbReference type="AlphaFoldDB" id="A0A023DF34"/>
<keyword evidence="2" id="KW-1185">Reference proteome</keyword>
<gene>
    <name evidence="1" type="ORF">GCA01S_029_00210</name>
</gene>
<dbReference type="EMBL" id="BAWO01000029">
    <property type="protein sequence ID" value="GAJ39843.1"/>
    <property type="molecule type" value="Genomic_DNA"/>
</dbReference>
<organism evidence="1 2">
    <name type="scientific">Parageobacillus caldoxylosilyticus NBRC 107762</name>
    <dbReference type="NCBI Taxonomy" id="1220594"/>
    <lineage>
        <taxon>Bacteria</taxon>
        <taxon>Bacillati</taxon>
        <taxon>Bacillota</taxon>
        <taxon>Bacilli</taxon>
        <taxon>Bacillales</taxon>
        <taxon>Anoxybacillaceae</taxon>
        <taxon>Saccharococcus</taxon>
    </lineage>
</organism>
<protein>
    <submittedName>
        <fullName evidence="1">Uncharacterized protein</fullName>
    </submittedName>
</protein>
<accession>A0A023DF34</accession>
<evidence type="ECO:0000313" key="2">
    <source>
        <dbReference type="Proteomes" id="UP000023561"/>
    </source>
</evidence>
<dbReference type="Proteomes" id="UP000023561">
    <property type="component" value="Unassembled WGS sequence"/>
</dbReference>
<comment type="caution">
    <text evidence="1">The sequence shown here is derived from an EMBL/GenBank/DDBJ whole genome shotgun (WGS) entry which is preliminary data.</text>
</comment>
<dbReference type="InterPro" id="IPR043733">
    <property type="entry name" value="DUF5677"/>
</dbReference>